<name>A0A1G2N0Y9_9BACT</name>
<evidence type="ECO:0000313" key="1">
    <source>
        <dbReference type="EMBL" id="OHA29807.1"/>
    </source>
</evidence>
<organism evidence="1 2">
    <name type="scientific">Candidatus Taylorbacteria bacterium RIFCSPHIGHO2_12_FULL_45_16</name>
    <dbReference type="NCBI Taxonomy" id="1802315"/>
    <lineage>
        <taxon>Bacteria</taxon>
        <taxon>Candidatus Tayloriibacteriota</taxon>
    </lineage>
</organism>
<dbReference type="AlphaFoldDB" id="A0A1G2N0Y9"/>
<dbReference type="EMBL" id="MHRT01000001">
    <property type="protein sequence ID" value="OHA29807.1"/>
    <property type="molecule type" value="Genomic_DNA"/>
</dbReference>
<comment type="caution">
    <text evidence="1">The sequence shown here is derived from an EMBL/GenBank/DDBJ whole genome shotgun (WGS) entry which is preliminary data.</text>
</comment>
<dbReference type="InterPro" id="IPR013321">
    <property type="entry name" value="Arc_rbn_hlx_hlx"/>
</dbReference>
<dbReference type="GO" id="GO:0006355">
    <property type="term" value="P:regulation of DNA-templated transcription"/>
    <property type="evidence" value="ECO:0007669"/>
    <property type="project" value="InterPro"/>
</dbReference>
<sequence>MTTNTKTLLTVKTEKSLKQAAQETAAELGFSLGTLVNALLKQFVRTKEINFSASYTPTPYLIAAIEEAEKEYAEGRLPKPLPLDEFIARLNS</sequence>
<reference evidence="1 2" key="1">
    <citation type="journal article" date="2016" name="Nat. Commun.">
        <title>Thousands of microbial genomes shed light on interconnected biogeochemical processes in an aquifer system.</title>
        <authorList>
            <person name="Anantharaman K."/>
            <person name="Brown C.T."/>
            <person name="Hug L.A."/>
            <person name="Sharon I."/>
            <person name="Castelle C.J."/>
            <person name="Probst A.J."/>
            <person name="Thomas B.C."/>
            <person name="Singh A."/>
            <person name="Wilkins M.J."/>
            <person name="Karaoz U."/>
            <person name="Brodie E.L."/>
            <person name="Williams K.H."/>
            <person name="Hubbard S.S."/>
            <person name="Banfield J.F."/>
        </authorList>
    </citation>
    <scope>NUCLEOTIDE SEQUENCE [LARGE SCALE GENOMIC DNA]</scope>
</reference>
<proteinExistence type="predicted"/>
<accession>A0A1G2N0Y9</accession>
<gene>
    <name evidence="1" type="ORF">A3F51_03745</name>
</gene>
<dbReference type="Proteomes" id="UP000178089">
    <property type="component" value="Unassembled WGS sequence"/>
</dbReference>
<dbReference type="Gene3D" id="1.10.1220.10">
    <property type="entry name" value="Met repressor-like"/>
    <property type="match status" value="1"/>
</dbReference>
<evidence type="ECO:0000313" key="2">
    <source>
        <dbReference type="Proteomes" id="UP000178089"/>
    </source>
</evidence>
<protein>
    <recommendedName>
        <fullName evidence="3">Damage-inducible protein J</fullName>
    </recommendedName>
</protein>
<dbReference type="STRING" id="1802315.A3F51_03745"/>
<evidence type="ECO:0008006" key="3">
    <source>
        <dbReference type="Google" id="ProtNLM"/>
    </source>
</evidence>